<dbReference type="Pfam" id="PF12680">
    <property type="entry name" value="SnoaL_2"/>
    <property type="match status" value="1"/>
</dbReference>
<evidence type="ECO:0000313" key="2">
    <source>
        <dbReference type="EMBL" id="MBJ6373642.1"/>
    </source>
</evidence>
<keyword evidence="3" id="KW-1185">Reference proteome</keyword>
<proteinExistence type="predicted"/>
<reference evidence="2" key="1">
    <citation type="submission" date="2020-12" db="EMBL/GenBank/DDBJ databases">
        <title>Sedimentitalea sp. nov., isolated from sand in Incheon.</title>
        <authorList>
            <person name="Kim W."/>
        </authorList>
    </citation>
    <scope>NUCLEOTIDE SEQUENCE</scope>
    <source>
        <strain evidence="2">CAU 1593</strain>
    </source>
</reference>
<comment type="caution">
    <text evidence="2">The sequence shown here is derived from an EMBL/GenBank/DDBJ whole genome shotgun (WGS) entry which is preliminary data.</text>
</comment>
<gene>
    <name evidence="2" type="ORF">JF290_19145</name>
</gene>
<accession>A0A8J7JA08</accession>
<dbReference type="InterPro" id="IPR037401">
    <property type="entry name" value="SnoaL-like"/>
</dbReference>
<dbReference type="NCBIfam" id="TIGR02246">
    <property type="entry name" value="SgcJ/EcaC family oxidoreductase"/>
    <property type="match status" value="1"/>
</dbReference>
<dbReference type="RefSeq" id="WP_199026515.1">
    <property type="nucleotide sequence ID" value="NZ_JAELVR010000017.1"/>
</dbReference>
<dbReference type="SUPFAM" id="SSF54427">
    <property type="entry name" value="NTF2-like"/>
    <property type="match status" value="1"/>
</dbReference>
<name>A0A8J7JA08_9RHOB</name>
<dbReference type="Gene3D" id="3.10.450.50">
    <property type="match status" value="1"/>
</dbReference>
<sequence>MSDETEMRHLLERYVAAYRAGDSAACAAVFTQDGELRSPFGPAAIGRDAIARTHAAWVAEGSAGKRVDLRSWGVSGDLGWCLAAFTEGDQTGEGESLCVLQRRPGGGWLIRMCSLTP</sequence>
<organism evidence="2 3">
    <name type="scientific">Sedimentitalea arenosa</name>
    <dbReference type="NCBI Taxonomy" id="2798803"/>
    <lineage>
        <taxon>Bacteria</taxon>
        <taxon>Pseudomonadati</taxon>
        <taxon>Pseudomonadota</taxon>
        <taxon>Alphaproteobacteria</taxon>
        <taxon>Rhodobacterales</taxon>
        <taxon>Paracoccaceae</taxon>
        <taxon>Sedimentitalea</taxon>
    </lineage>
</organism>
<feature type="domain" description="SnoaL-like" evidence="1">
    <location>
        <begin position="12"/>
        <end position="95"/>
    </location>
</feature>
<evidence type="ECO:0000259" key="1">
    <source>
        <dbReference type="Pfam" id="PF12680"/>
    </source>
</evidence>
<protein>
    <submittedName>
        <fullName evidence="2">Nuclear transport factor 2 family protein</fullName>
    </submittedName>
</protein>
<dbReference type="Proteomes" id="UP000619079">
    <property type="component" value="Unassembled WGS sequence"/>
</dbReference>
<evidence type="ECO:0000313" key="3">
    <source>
        <dbReference type="Proteomes" id="UP000619079"/>
    </source>
</evidence>
<dbReference type="InterPro" id="IPR011944">
    <property type="entry name" value="Steroid_delta5-4_isomerase"/>
</dbReference>
<dbReference type="InterPro" id="IPR032710">
    <property type="entry name" value="NTF2-like_dom_sf"/>
</dbReference>
<dbReference type="EMBL" id="JAELVR010000017">
    <property type="protein sequence ID" value="MBJ6373642.1"/>
    <property type="molecule type" value="Genomic_DNA"/>
</dbReference>
<dbReference type="AlphaFoldDB" id="A0A8J7JA08"/>